<proteinExistence type="inferred from homology"/>
<dbReference type="Pfam" id="PF01758">
    <property type="entry name" value="SBF"/>
    <property type="match status" value="1"/>
</dbReference>
<evidence type="ECO:0000256" key="1">
    <source>
        <dbReference type="ARBA" id="ARBA00004651"/>
    </source>
</evidence>
<keyword evidence="10" id="KW-1185">Reference proteome</keyword>
<reference evidence="9 10" key="1">
    <citation type="submission" date="2016-10" db="EMBL/GenBank/DDBJ databases">
        <authorList>
            <person name="de Groot N.N."/>
        </authorList>
    </citation>
    <scope>NUCLEOTIDE SEQUENCE [LARGE SCALE GENOMIC DNA]</scope>
    <source>
        <strain evidence="9 10">DSM 8512</strain>
    </source>
</reference>
<evidence type="ECO:0000256" key="2">
    <source>
        <dbReference type="ARBA" id="ARBA00010110"/>
    </source>
</evidence>
<dbReference type="AlphaFoldDB" id="A0A1H8L6I0"/>
<name>A0A1H8L6I0_9RHOB</name>
<feature type="transmembrane region" description="Helical" evidence="8">
    <location>
        <begin position="209"/>
        <end position="226"/>
    </location>
</feature>
<feature type="transmembrane region" description="Helical" evidence="8">
    <location>
        <begin position="138"/>
        <end position="159"/>
    </location>
</feature>
<dbReference type="GO" id="GO:0015104">
    <property type="term" value="F:antimonite transmembrane transporter activity"/>
    <property type="evidence" value="ECO:0007669"/>
    <property type="project" value="TreeGrafter"/>
</dbReference>
<dbReference type="PANTHER" id="PTHR43057:SF1">
    <property type="entry name" value="ARSENICAL-RESISTANCE PROTEIN 3"/>
    <property type="match status" value="1"/>
</dbReference>
<feature type="transmembrane region" description="Helical" evidence="8">
    <location>
        <begin position="273"/>
        <end position="293"/>
    </location>
</feature>
<accession>A0A1H8L6I0</accession>
<dbReference type="GO" id="GO:0015297">
    <property type="term" value="F:antiporter activity"/>
    <property type="evidence" value="ECO:0007669"/>
    <property type="project" value="InterPro"/>
</dbReference>
<feature type="transmembrane region" description="Helical" evidence="8">
    <location>
        <begin position="299"/>
        <end position="322"/>
    </location>
</feature>
<keyword evidence="6 8" id="KW-1133">Transmembrane helix</keyword>
<keyword evidence="4" id="KW-1003">Cell membrane</keyword>
<dbReference type="PANTHER" id="PTHR43057">
    <property type="entry name" value="ARSENITE EFFLUX TRANSPORTER"/>
    <property type="match status" value="1"/>
</dbReference>
<feature type="transmembrane region" description="Helical" evidence="8">
    <location>
        <begin position="107"/>
        <end position="126"/>
    </location>
</feature>
<evidence type="ECO:0000256" key="4">
    <source>
        <dbReference type="ARBA" id="ARBA00022475"/>
    </source>
</evidence>
<evidence type="ECO:0000256" key="7">
    <source>
        <dbReference type="ARBA" id="ARBA00023136"/>
    </source>
</evidence>
<dbReference type="InterPro" id="IPR002657">
    <property type="entry name" value="BilAc:Na_symport/Acr3"/>
</dbReference>
<dbReference type="Proteomes" id="UP000199054">
    <property type="component" value="Unassembled WGS sequence"/>
</dbReference>
<keyword evidence="5 8" id="KW-0812">Transmembrane</keyword>
<keyword evidence="7 8" id="KW-0472">Membrane</keyword>
<protein>
    <submittedName>
        <fullName evidence="9">Arsenite efflux pump ArsB, ACR3 family</fullName>
    </submittedName>
</protein>
<feature type="transmembrane region" description="Helical" evidence="8">
    <location>
        <begin position="165"/>
        <end position="188"/>
    </location>
</feature>
<feature type="transmembrane region" description="Helical" evidence="8">
    <location>
        <begin position="79"/>
        <end position="101"/>
    </location>
</feature>
<evidence type="ECO:0000256" key="8">
    <source>
        <dbReference type="SAM" id="Phobius"/>
    </source>
</evidence>
<feature type="transmembrane region" description="Helical" evidence="8">
    <location>
        <begin position="238"/>
        <end position="261"/>
    </location>
</feature>
<dbReference type="Gene3D" id="1.20.1530.20">
    <property type="match status" value="1"/>
</dbReference>
<dbReference type="InterPro" id="IPR038770">
    <property type="entry name" value="Na+/solute_symporter_sf"/>
</dbReference>
<feature type="transmembrane region" description="Helical" evidence="8">
    <location>
        <begin position="22"/>
        <end position="38"/>
    </location>
</feature>
<sequence length="330" mass="35719">MNAPDDGNGAEMTKATLERYQVWLYLPAILTGLALGAVRPEIAPVLESLLWPALALLLYATFAQIRLAHLPAAFRDLRFVLAALVGNFALLPLLVWLIVSLVPADPAVRLGLLLVLLVPCTDWFLTFTHQGGGDLRRAIAITPALLVAQMLLLPLYLRLFMGPEFVTLISAQRMLVVFGIVIILPLIAAFATERWAGGNPTRIAAVERLGWTPVPLLAAVLFMIAASQAEAVRGAMPLLSPVLLACIAFLIGAVLCGLAISRVLNLPAGQARVLVFTLTTRNSFVVLPFALALPAGWEMTPIVIVFQSLVELFAMLVLLWLVPRHLLPAR</sequence>
<dbReference type="InterPro" id="IPR004706">
    <property type="entry name" value="Arsenical-R_Acr3"/>
</dbReference>
<dbReference type="GO" id="GO:0005886">
    <property type="term" value="C:plasma membrane"/>
    <property type="evidence" value="ECO:0007669"/>
    <property type="project" value="UniProtKB-SubCell"/>
</dbReference>
<evidence type="ECO:0000313" key="9">
    <source>
        <dbReference type="EMBL" id="SEO00689.1"/>
    </source>
</evidence>
<evidence type="ECO:0000256" key="5">
    <source>
        <dbReference type="ARBA" id="ARBA00022692"/>
    </source>
</evidence>
<feature type="transmembrane region" description="Helical" evidence="8">
    <location>
        <begin position="50"/>
        <end position="67"/>
    </location>
</feature>
<evidence type="ECO:0000313" key="10">
    <source>
        <dbReference type="Proteomes" id="UP000199054"/>
    </source>
</evidence>
<keyword evidence="3" id="KW-0813">Transport</keyword>
<comment type="subcellular location">
    <subcellularLocation>
        <location evidence="1">Cell membrane</location>
        <topology evidence="1">Multi-pass membrane protein</topology>
    </subcellularLocation>
</comment>
<evidence type="ECO:0000256" key="3">
    <source>
        <dbReference type="ARBA" id="ARBA00022448"/>
    </source>
</evidence>
<organism evidence="9 10">
    <name type="scientific">Paracoccus alcaliphilus</name>
    <dbReference type="NCBI Taxonomy" id="34002"/>
    <lineage>
        <taxon>Bacteria</taxon>
        <taxon>Pseudomonadati</taxon>
        <taxon>Pseudomonadota</taxon>
        <taxon>Alphaproteobacteria</taxon>
        <taxon>Rhodobacterales</taxon>
        <taxon>Paracoccaceae</taxon>
        <taxon>Paracoccus</taxon>
    </lineage>
</organism>
<comment type="similarity">
    <text evidence="2">Belongs to the arsenical resistance-3 (ACR3) (TC 2.A.59) family.</text>
</comment>
<dbReference type="GO" id="GO:0015105">
    <property type="term" value="F:arsenite transmembrane transporter activity"/>
    <property type="evidence" value="ECO:0007669"/>
    <property type="project" value="TreeGrafter"/>
</dbReference>
<dbReference type="EMBL" id="FODE01000028">
    <property type="protein sequence ID" value="SEO00689.1"/>
    <property type="molecule type" value="Genomic_DNA"/>
</dbReference>
<gene>
    <name evidence="9" type="ORF">SAMN04489859_102811</name>
</gene>
<dbReference type="STRING" id="34002.SAMN04489859_102811"/>
<evidence type="ECO:0000256" key="6">
    <source>
        <dbReference type="ARBA" id="ARBA00022989"/>
    </source>
</evidence>